<proteinExistence type="predicted"/>
<name>A0A2H0WT67_9BACT</name>
<sequence>MIERHDPTFVSVTGFFGSLYQHFRSFFDPGIEGTPYIGELPEAKITHKPSRFLVRKRMMLR</sequence>
<reference evidence="2" key="1">
    <citation type="submission" date="2017-09" db="EMBL/GenBank/DDBJ databases">
        <title>Depth-based differentiation of microbial function through sediment-hosted aquifers and enrichment of novel symbionts in the deep terrestrial subsurface.</title>
        <authorList>
            <person name="Probst A.J."/>
            <person name="Ladd B."/>
            <person name="Jarett J.K."/>
            <person name="Geller-Mcgrath D.E."/>
            <person name="Sieber C.M.K."/>
            <person name="Emerson J.B."/>
            <person name="Anantharaman K."/>
            <person name="Thomas B.C."/>
            <person name="Malmstrom R."/>
            <person name="Stieglmeier M."/>
            <person name="Klingl A."/>
            <person name="Woyke T."/>
            <person name="Ryan C.M."/>
            <person name="Banfield J.F."/>
        </authorList>
    </citation>
    <scope>NUCLEOTIDE SEQUENCE [LARGE SCALE GENOMIC DNA]</scope>
</reference>
<protein>
    <submittedName>
        <fullName evidence="1">Uncharacterized protein</fullName>
    </submittedName>
</protein>
<dbReference type="Proteomes" id="UP000231198">
    <property type="component" value="Unassembled WGS sequence"/>
</dbReference>
<comment type="caution">
    <text evidence="1">The sequence shown here is derived from an EMBL/GenBank/DDBJ whole genome shotgun (WGS) entry which is preliminary data.</text>
</comment>
<gene>
    <name evidence="1" type="ORF">COT62_01785</name>
</gene>
<evidence type="ECO:0000313" key="2">
    <source>
        <dbReference type="Proteomes" id="UP000231198"/>
    </source>
</evidence>
<evidence type="ECO:0000313" key="1">
    <source>
        <dbReference type="EMBL" id="PIS15801.1"/>
    </source>
</evidence>
<accession>A0A2H0WT67</accession>
<dbReference type="EMBL" id="PEZG01000039">
    <property type="protein sequence ID" value="PIS15801.1"/>
    <property type="molecule type" value="Genomic_DNA"/>
</dbReference>
<dbReference type="AlphaFoldDB" id="A0A2H0WT67"/>
<organism evidence="1 2">
    <name type="scientific">Candidatus Roizmanbacteria bacterium CG09_land_8_20_14_0_10_41_9</name>
    <dbReference type="NCBI Taxonomy" id="1974850"/>
    <lineage>
        <taxon>Bacteria</taxon>
        <taxon>Candidatus Roizmaniibacteriota</taxon>
    </lineage>
</organism>